<dbReference type="GO" id="GO:0042956">
    <property type="term" value="P:maltodextrin transmembrane transport"/>
    <property type="evidence" value="ECO:0007669"/>
    <property type="project" value="TreeGrafter"/>
</dbReference>
<accession>A0A1H0R2H2</accession>
<evidence type="ECO:0000313" key="5">
    <source>
        <dbReference type="EMBL" id="SDP23610.1"/>
    </source>
</evidence>
<evidence type="ECO:0000256" key="1">
    <source>
        <dbReference type="ARBA" id="ARBA00008520"/>
    </source>
</evidence>
<evidence type="ECO:0000256" key="2">
    <source>
        <dbReference type="ARBA" id="ARBA00022448"/>
    </source>
</evidence>
<evidence type="ECO:0000256" key="3">
    <source>
        <dbReference type="ARBA" id="ARBA00022729"/>
    </source>
</evidence>
<dbReference type="PANTHER" id="PTHR30061:SF50">
    <property type="entry name" value="MALTOSE_MALTODEXTRIN-BINDING PERIPLASMIC PROTEIN"/>
    <property type="match status" value="1"/>
</dbReference>
<feature type="signal peptide" evidence="4">
    <location>
        <begin position="1"/>
        <end position="33"/>
    </location>
</feature>
<gene>
    <name evidence="5" type="ORF">SAMN05192558_107265</name>
</gene>
<sequence length="435" mass="46653">MTRTGRLRRSISFAALGLSALLAVSACGSPSDAGSGGGSGEFTYWSMWQEKEPQAQVIKAAIDSFTKDTGVKVDVQWHGREVMKKLTPSLRTKAAADLVDQSMNQLGNGLSNTGQAADLTSVYNLEVPGEGKKVSDVIPSKYVDYLKDKEGKPFMVPYEVTGEGLWFNAKQVPTEQPQTWDDLVKLLDAAKAKGVSPLALDADNTGVAKYWPLLTLIRAVGPEGMQKLASDRTGAAWDDPKVLDAVTRVEKLVKGGYFAPGYNSGQYPAQQNLWAQNKAAYILQGSWVTSETKTYAAPGFEYSSVQLPRIDGGTDAVGVNFFGFGIPKTAKNSDAAGKFIAYFLNKSRLEGISTKADNITPRSDIPAPAALESLSKSFQDKAVYPSGAALGLKFGGWESTAFQPVAQSLVQGKTSAADFVSQVKAKSVEFWKTQG</sequence>
<dbReference type="Pfam" id="PF01547">
    <property type="entry name" value="SBP_bac_1"/>
    <property type="match status" value="1"/>
</dbReference>
<dbReference type="EMBL" id="FNJB01000007">
    <property type="protein sequence ID" value="SDP23610.1"/>
    <property type="molecule type" value="Genomic_DNA"/>
</dbReference>
<evidence type="ECO:0000256" key="4">
    <source>
        <dbReference type="SAM" id="SignalP"/>
    </source>
</evidence>
<reference evidence="6" key="1">
    <citation type="submission" date="2016-10" db="EMBL/GenBank/DDBJ databases">
        <authorList>
            <person name="Varghese N."/>
            <person name="Submissions S."/>
        </authorList>
    </citation>
    <scope>NUCLEOTIDE SEQUENCE [LARGE SCALE GENOMIC DNA]</scope>
    <source>
        <strain evidence="6">IBRC-M 10655</strain>
    </source>
</reference>
<dbReference type="AlphaFoldDB" id="A0A1H0R2H2"/>
<dbReference type="SUPFAM" id="SSF53850">
    <property type="entry name" value="Periplasmic binding protein-like II"/>
    <property type="match status" value="1"/>
</dbReference>
<proteinExistence type="inferred from homology"/>
<keyword evidence="3 4" id="KW-0732">Signal</keyword>
<name>A0A1H0R2H2_9PSEU</name>
<dbReference type="PROSITE" id="PS51257">
    <property type="entry name" value="PROKAR_LIPOPROTEIN"/>
    <property type="match status" value="1"/>
</dbReference>
<dbReference type="OrthoDB" id="8663148at2"/>
<protein>
    <submittedName>
        <fullName evidence="5">Carbohydrate ABC transporter substrate-binding protein, CUT1 family</fullName>
    </submittedName>
</protein>
<dbReference type="GO" id="GO:0055052">
    <property type="term" value="C:ATP-binding cassette (ABC) transporter complex, substrate-binding subunit-containing"/>
    <property type="evidence" value="ECO:0007669"/>
    <property type="project" value="TreeGrafter"/>
</dbReference>
<dbReference type="STRING" id="504798.SAMN05421871_104264"/>
<evidence type="ECO:0000313" key="6">
    <source>
        <dbReference type="Proteomes" id="UP000199651"/>
    </source>
</evidence>
<organism evidence="5 6">
    <name type="scientific">Actinokineospora alba</name>
    <dbReference type="NCBI Taxonomy" id="504798"/>
    <lineage>
        <taxon>Bacteria</taxon>
        <taxon>Bacillati</taxon>
        <taxon>Actinomycetota</taxon>
        <taxon>Actinomycetes</taxon>
        <taxon>Pseudonocardiales</taxon>
        <taxon>Pseudonocardiaceae</taxon>
        <taxon>Actinokineospora</taxon>
    </lineage>
</organism>
<dbReference type="GO" id="GO:1901982">
    <property type="term" value="F:maltose binding"/>
    <property type="evidence" value="ECO:0007669"/>
    <property type="project" value="TreeGrafter"/>
</dbReference>
<dbReference type="PANTHER" id="PTHR30061">
    <property type="entry name" value="MALTOSE-BINDING PERIPLASMIC PROTEIN"/>
    <property type="match status" value="1"/>
</dbReference>
<dbReference type="Proteomes" id="UP000199651">
    <property type="component" value="Unassembled WGS sequence"/>
</dbReference>
<keyword evidence="2" id="KW-0813">Transport</keyword>
<feature type="chain" id="PRO_5011552626" evidence="4">
    <location>
        <begin position="34"/>
        <end position="435"/>
    </location>
</feature>
<dbReference type="Gene3D" id="3.40.190.10">
    <property type="entry name" value="Periplasmic binding protein-like II"/>
    <property type="match status" value="1"/>
</dbReference>
<keyword evidence="6" id="KW-1185">Reference proteome</keyword>
<dbReference type="RefSeq" id="WP_091377879.1">
    <property type="nucleotide sequence ID" value="NZ_FNDV01000004.1"/>
</dbReference>
<comment type="similarity">
    <text evidence="1">Belongs to the bacterial solute-binding protein 1 family.</text>
</comment>
<dbReference type="GO" id="GO:0015768">
    <property type="term" value="P:maltose transport"/>
    <property type="evidence" value="ECO:0007669"/>
    <property type="project" value="TreeGrafter"/>
</dbReference>
<dbReference type="InterPro" id="IPR006059">
    <property type="entry name" value="SBP"/>
</dbReference>